<dbReference type="PANTHER" id="PTHR23058">
    <property type="entry name" value="PEROXISOMAL MEMBRANE PROTEIN PEX14"/>
    <property type="match status" value="1"/>
</dbReference>
<feature type="compositionally biased region" description="Polar residues" evidence="11">
    <location>
        <begin position="153"/>
        <end position="178"/>
    </location>
</feature>
<comment type="function">
    <text evidence="10">Component of the PEX13-PEX14 docking complex, a translocon channel that specifically mediates the import of peroxisomal cargo proteins bound to PEX5 receptor. The PEX13-PEX14 docking complex forms a large import pore which can be opened to a diameter of about 9 nm. Mechanistically, PEX5 receptor along with cargo proteins associates with the PEX14 subunit of the PEX13-PEX14 docking complex in the cytosol, leading to the insertion of the receptor into the organelle membrane with the concomitant translocation of the cargo into the peroxisome matrix.</text>
</comment>
<dbReference type="InterPro" id="IPR025655">
    <property type="entry name" value="PEX14"/>
</dbReference>
<keyword evidence="12" id="KW-1133">Transmembrane helix</keyword>
<feature type="transmembrane region" description="Helical" evidence="12">
    <location>
        <begin position="191"/>
        <end position="214"/>
    </location>
</feature>
<dbReference type="InterPro" id="IPR054154">
    <property type="entry name" value="PEX14-like_M_plants"/>
</dbReference>
<keyword evidence="6 10" id="KW-0576">Peroxisome</keyword>
<feature type="domain" description="Peroxisome membrane anchor protein Pex14p N-terminal" evidence="13">
    <location>
        <begin position="78"/>
        <end position="122"/>
    </location>
</feature>
<gene>
    <name evidence="15" type="ORF">CITCOLO1_LOCUS3627</name>
</gene>
<evidence type="ECO:0000256" key="2">
    <source>
        <dbReference type="ARBA" id="ARBA00022448"/>
    </source>
</evidence>
<dbReference type="Proteomes" id="UP001642487">
    <property type="component" value="Chromosome 10"/>
</dbReference>
<dbReference type="Gene3D" id="1.10.10.10">
    <property type="entry name" value="Winged helix-like DNA-binding domain superfamily/Winged helix DNA-binding domain"/>
    <property type="match status" value="1"/>
</dbReference>
<keyword evidence="3 10" id="KW-0653">Protein transport</keyword>
<keyword evidence="4" id="KW-0811">Translocation</keyword>
<dbReference type="InterPro" id="IPR036388">
    <property type="entry name" value="WH-like_DNA-bd_sf"/>
</dbReference>
<comment type="subcellular location">
    <subcellularLocation>
        <location evidence="9 10">Peroxisome membrane</location>
    </subcellularLocation>
</comment>
<name>A0ABP0XX69_9ROSI</name>
<evidence type="ECO:0000313" key="15">
    <source>
        <dbReference type="EMBL" id="CAK9311951.1"/>
    </source>
</evidence>
<feature type="domain" description="Peroxisomal membrane protein PEX14 central plants" evidence="14">
    <location>
        <begin position="190"/>
        <end position="217"/>
    </location>
</feature>
<protein>
    <recommendedName>
        <fullName evidence="7 10">Peroxisomal membrane protein PEX14</fullName>
    </recommendedName>
    <alternativeName>
        <fullName evidence="8 10">Peroxin-14</fullName>
    </alternativeName>
</protein>
<keyword evidence="5 10" id="KW-0472">Membrane</keyword>
<proteinExistence type="inferred from homology"/>
<evidence type="ECO:0000313" key="16">
    <source>
        <dbReference type="Proteomes" id="UP001642487"/>
    </source>
</evidence>
<organism evidence="15 16">
    <name type="scientific">Citrullus colocynthis</name>
    <name type="common">colocynth</name>
    <dbReference type="NCBI Taxonomy" id="252529"/>
    <lineage>
        <taxon>Eukaryota</taxon>
        <taxon>Viridiplantae</taxon>
        <taxon>Streptophyta</taxon>
        <taxon>Embryophyta</taxon>
        <taxon>Tracheophyta</taxon>
        <taxon>Spermatophyta</taxon>
        <taxon>Magnoliopsida</taxon>
        <taxon>eudicotyledons</taxon>
        <taxon>Gunneridae</taxon>
        <taxon>Pentapetalae</taxon>
        <taxon>rosids</taxon>
        <taxon>fabids</taxon>
        <taxon>Cucurbitales</taxon>
        <taxon>Cucurbitaceae</taxon>
        <taxon>Benincaseae</taxon>
        <taxon>Citrullus</taxon>
    </lineage>
</organism>
<sequence length="223" mass="24246">MMQIVNRLLVHSYFFCFSNSKAPSVMALNSDWILIANYVQASELGFDQEEKEVQQDGKAEVDKLNSTTPLIVNLEPVREEQVQNAVTFFSSPSVRGSPVIYRRSFLEQNGLTKEEIDEAFRRVPASECFILSSHDPSPTAVASSASRDGGVKSPSNNQLQASTQTLQPSASAPTAPTTIVSSTGTLKGSEFHWSGVLLAVGLLSISGAVTAFIIKEPVQYKFL</sequence>
<evidence type="ECO:0000256" key="8">
    <source>
        <dbReference type="ARBA" id="ARBA00029691"/>
    </source>
</evidence>
<evidence type="ECO:0000256" key="10">
    <source>
        <dbReference type="RuleBase" id="RU367032"/>
    </source>
</evidence>
<keyword evidence="12" id="KW-0812">Transmembrane</keyword>
<reference evidence="15 16" key="1">
    <citation type="submission" date="2024-03" db="EMBL/GenBank/DDBJ databases">
        <authorList>
            <person name="Gkanogiannis A."/>
            <person name="Becerra Lopez-Lavalle L."/>
        </authorList>
    </citation>
    <scope>NUCLEOTIDE SEQUENCE [LARGE SCALE GENOMIC DNA]</scope>
</reference>
<dbReference type="Pfam" id="PF23020">
    <property type="entry name" value="PEX14-like_2nd"/>
    <property type="match status" value="1"/>
</dbReference>
<evidence type="ECO:0000259" key="14">
    <source>
        <dbReference type="Pfam" id="PF23020"/>
    </source>
</evidence>
<evidence type="ECO:0000256" key="4">
    <source>
        <dbReference type="ARBA" id="ARBA00023010"/>
    </source>
</evidence>
<evidence type="ECO:0000256" key="6">
    <source>
        <dbReference type="ARBA" id="ARBA00023140"/>
    </source>
</evidence>
<evidence type="ECO:0000259" key="13">
    <source>
        <dbReference type="Pfam" id="PF04695"/>
    </source>
</evidence>
<dbReference type="InterPro" id="IPR006785">
    <property type="entry name" value="Pex14_N"/>
</dbReference>
<evidence type="ECO:0000256" key="7">
    <source>
        <dbReference type="ARBA" id="ARBA00029502"/>
    </source>
</evidence>
<accession>A0ABP0XX69</accession>
<keyword evidence="16" id="KW-1185">Reference proteome</keyword>
<evidence type="ECO:0000256" key="1">
    <source>
        <dbReference type="ARBA" id="ARBA00005443"/>
    </source>
</evidence>
<keyword evidence="2 10" id="KW-0813">Transport</keyword>
<evidence type="ECO:0000256" key="5">
    <source>
        <dbReference type="ARBA" id="ARBA00023136"/>
    </source>
</evidence>
<evidence type="ECO:0000256" key="3">
    <source>
        <dbReference type="ARBA" id="ARBA00022927"/>
    </source>
</evidence>
<dbReference type="PANTHER" id="PTHR23058:SF0">
    <property type="entry name" value="PEROXISOMAL MEMBRANE PROTEIN PEX14"/>
    <property type="match status" value="1"/>
</dbReference>
<evidence type="ECO:0000256" key="12">
    <source>
        <dbReference type="SAM" id="Phobius"/>
    </source>
</evidence>
<comment type="similarity">
    <text evidence="1 10">Belongs to the peroxin-14 family.</text>
</comment>
<feature type="compositionally biased region" description="Polar residues" evidence="11">
    <location>
        <begin position="135"/>
        <end position="146"/>
    </location>
</feature>
<evidence type="ECO:0000256" key="9">
    <source>
        <dbReference type="ARBA" id="ARBA00046271"/>
    </source>
</evidence>
<evidence type="ECO:0000256" key="11">
    <source>
        <dbReference type="SAM" id="MobiDB-lite"/>
    </source>
</evidence>
<feature type="region of interest" description="Disordered" evidence="11">
    <location>
        <begin position="135"/>
        <end position="178"/>
    </location>
</feature>
<dbReference type="Pfam" id="PF04695">
    <property type="entry name" value="Pex14_N"/>
    <property type="match status" value="1"/>
</dbReference>
<dbReference type="EMBL" id="OZ021744">
    <property type="protein sequence ID" value="CAK9311951.1"/>
    <property type="molecule type" value="Genomic_DNA"/>
</dbReference>